<accession>Q5NXB3</accession>
<evidence type="ECO:0000313" key="2">
    <source>
        <dbReference type="Proteomes" id="UP000006552"/>
    </source>
</evidence>
<dbReference type="KEGG" id="eba:p1B76"/>
<dbReference type="EMBL" id="CR555307">
    <property type="protein sequence ID" value="CAI10301.1"/>
    <property type="molecule type" value="Genomic_DNA"/>
</dbReference>
<protein>
    <recommendedName>
        <fullName evidence="3">PRTRC system protein F</fullName>
    </recommendedName>
</protein>
<keyword evidence="2" id="KW-1185">Reference proteome</keyword>
<gene>
    <name evidence="1" type="ORF">p1B76</name>
</gene>
<geneLocation type="plasmid" evidence="2">
    <name>pAzo1</name>
</geneLocation>
<dbReference type="RefSeq" id="WP_011254876.1">
    <property type="nucleotide sequence ID" value="NC_006823.1"/>
</dbReference>
<reference evidence="1 2" key="1">
    <citation type="journal article" date="2005" name="Arch. Microbiol.">
        <title>The genome sequence of an anaerobic aromatic-degrading denitrifying bacterium, strain EbN1.</title>
        <authorList>
            <person name="Rabus R."/>
            <person name="Kube M."/>
            <person name="Heider J."/>
            <person name="Beck A."/>
            <person name="Heitmann K."/>
            <person name="Widdel F."/>
            <person name="Reinhardt R."/>
        </authorList>
    </citation>
    <scope>NUCLEOTIDE SEQUENCE [LARGE SCALE GENOMIC DNA]</scope>
    <source>
        <strain evidence="1 2">EbN1</strain>
        <plasmid evidence="2">Plasmid pAzo1</plasmid>
    </source>
</reference>
<name>Q5NXB3_AROAE</name>
<keyword evidence="1" id="KW-0614">Plasmid</keyword>
<evidence type="ECO:0008006" key="3">
    <source>
        <dbReference type="Google" id="ProtNLM"/>
    </source>
</evidence>
<organism evidence="1 2">
    <name type="scientific">Aromatoleum aromaticum (strain DSM 19018 / LMG 30748 / EbN1)</name>
    <name type="common">Azoarcus sp. (strain EbN1)</name>
    <dbReference type="NCBI Taxonomy" id="76114"/>
    <lineage>
        <taxon>Bacteria</taxon>
        <taxon>Pseudomonadati</taxon>
        <taxon>Pseudomonadota</taxon>
        <taxon>Betaproteobacteria</taxon>
        <taxon>Rhodocyclales</taxon>
        <taxon>Rhodocyclaceae</taxon>
        <taxon>Aromatoleum</taxon>
    </lineage>
</organism>
<dbReference type="OrthoDB" id="8555684at2"/>
<dbReference type="HOGENOM" id="CLU_773687_0_0_4"/>
<dbReference type="Pfam" id="PF14456">
    <property type="entry name" value="alpha-hel2"/>
    <property type="match status" value="1"/>
</dbReference>
<dbReference type="NCBIfam" id="TIGR03742">
    <property type="entry name" value="PRTRC_F"/>
    <property type="match status" value="1"/>
</dbReference>
<proteinExistence type="predicted"/>
<sequence>MRGRTYAVSRKLTEEFGVSGSASASIKRHPNDPLRLPRKCLAPGAYVEHASAGLPLANLALALYEEGLITEADPDWGLAEVVKLGLMRLTEGTLGDLVFVAPVDLAVSSTLEGCEGFSVEESDPVPQTYWLALELTNALEPCFAGKRLLELEKAVPGLGKTALDVAQSAGARTTGCWSPLFVRDLSSYIYWRGADTQEEWLEELEASGEDPDDYGFSPKQYEEGFEVDWACSAQMELDGFALVQALDHPDPAVGDVAEKLCELMCLLNNRRSAFPDASPTDRESVYRGCLIRWDKNDPIEQVIDDHIEYANQGADCYTTLCSVWDVKITREDFSEWLKSYRLGLQLYKSLDQLLAMLHTSVKEE</sequence>
<dbReference type="Proteomes" id="UP000006552">
    <property type="component" value="Plasmid 1"/>
</dbReference>
<evidence type="ECO:0000313" key="1">
    <source>
        <dbReference type="EMBL" id="CAI10301.1"/>
    </source>
</evidence>
<dbReference type="InterPro" id="IPR022283">
    <property type="entry name" value="PRTRC_protein-F"/>
</dbReference>
<dbReference type="AlphaFoldDB" id="Q5NXB3"/>